<organism evidence="3 4">
    <name type="scientific">Botryosphaeria dothidea</name>
    <dbReference type="NCBI Taxonomy" id="55169"/>
    <lineage>
        <taxon>Eukaryota</taxon>
        <taxon>Fungi</taxon>
        <taxon>Dikarya</taxon>
        <taxon>Ascomycota</taxon>
        <taxon>Pezizomycotina</taxon>
        <taxon>Dothideomycetes</taxon>
        <taxon>Dothideomycetes incertae sedis</taxon>
        <taxon>Botryosphaeriales</taxon>
        <taxon>Botryosphaeriaceae</taxon>
        <taxon>Botryosphaeria</taxon>
    </lineage>
</organism>
<reference evidence="3" key="1">
    <citation type="submission" date="2020-04" db="EMBL/GenBank/DDBJ databases">
        <title>Genome Assembly and Annotation of Botryosphaeria dothidea sdau 11-99, a Latent Pathogen of Apple Fruit Ring Rot in China.</title>
        <authorList>
            <person name="Yu C."/>
            <person name="Diao Y."/>
            <person name="Lu Q."/>
            <person name="Zhao J."/>
            <person name="Cui S."/>
            <person name="Peng C."/>
            <person name="He B."/>
            <person name="Liu H."/>
        </authorList>
    </citation>
    <scope>NUCLEOTIDE SEQUENCE [LARGE SCALE GENOMIC DNA]</scope>
    <source>
        <strain evidence="3">Sdau11-99</strain>
    </source>
</reference>
<evidence type="ECO:0000313" key="4">
    <source>
        <dbReference type="Proteomes" id="UP000572817"/>
    </source>
</evidence>
<feature type="region of interest" description="Disordered" evidence="2">
    <location>
        <begin position="119"/>
        <end position="293"/>
    </location>
</feature>
<proteinExistence type="predicted"/>
<feature type="compositionally biased region" description="Acidic residues" evidence="2">
    <location>
        <begin position="141"/>
        <end position="182"/>
    </location>
</feature>
<accession>A0A8H4N5Z3</accession>
<feature type="compositionally biased region" description="Low complexity" evidence="2">
    <location>
        <begin position="243"/>
        <end position="259"/>
    </location>
</feature>
<dbReference type="EMBL" id="WWBZ02000051">
    <property type="protein sequence ID" value="KAF4304092.1"/>
    <property type="molecule type" value="Genomic_DNA"/>
</dbReference>
<feature type="coiled-coil region" evidence="1">
    <location>
        <begin position="33"/>
        <end position="115"/>
    </location>
</feature>
<protein>
    <submittedName>
        <fullName evidence="3">Uncharacterized protein</fullName>
    </submittedName>
</protein>
<dbReference type="Proteomes" id="UP000572817">
    <property type="component" value="Unassembled WGS sequence"/>
</dbReference>
<dbReference type="AlphaFoldDB" id="A0A8H4N5Z3"/>
<evidence type="ECO:0000256" key="2">
    <source>
        <dbReference type="SAM" id="MobiDB-lite"/>
    </source>
</evidence>
<comment type="caution">
    <text evidence="3">The sequence shown here is derived from an EMBL/GenBank/DDBJ whole genome shotgun (WGS) entry which is preliminary data.</text>
</comment>
<evidence type="ECO:0000256" key="1">
    <source>
        <dbReference type="SAM" id="Coils"/>
    </source>
</evidence>
<keyword evidence="1" id="KW-0175">Coiled coil</keyword>
<name>A0A8H4N5Z3_9PEZI</name>
<feature type="compositionally biased region" description="Basic and acidic residues" evidence="2">
    <location>
        <begin position="183"/>
        <end position="205"/>
    </location>
</feature>
<feature type="compositionally biased region" description="Basic and acidic residues" evidence="2">
    <location>
        <begin position="119"/>
        <end position="131"/>
    </location>
</feature>
<feature type="compositionally biased region" description="Pro residues" evidence="2">
    <location>
        <begin position="267"/>
        <end position="281"/>
    </location>
</feature>
<sequence>MFDDTASDEWVCDERPRSDTISDLMLEERDDRLNRWGRENDELKGKLKALNEAHGSRKKRLERQLNEARLTQERAYARHDDILDKGEEGDWPTALAELEEATQCLDMIKKKMEEEDFTHERKKMELEEGHMQRCKRRSLESESEEPQEDLDEAMTAEDFLEIDEEEEEGKGEEDEDEDEDGDGEGKKLQEGPIDEHDRRTGDNHSSDSVSTILTDGISKMDINSQQRHHYSVPPLSPHKNRFAPLADLGSSSSSLPASPNHTGISPVPEPSPLPTSSPPSTPISHTALVRGDI</sequence>
<gene>
    <name evidence="3" type="ORF">GTA08_BOTSDO08159</name>
</gene>
<keyword evidence="4" id="KW-1185">Reference proteome</keyword>
<evidence type="ECO:0000313" key="3">
    <source>
        <dbReference type="EMBL" id="KAF4304092.1"/>
    </source>
</evidence>